<dbReference type="AlphaFoldDB" id="A0A3M6QZB2"/>
<dbReference type="GO" id="GO:0016787">
    <property type="term" value="F:hydrolase activity"/>
    <property type="evidence" value="ECO:0007669"/>
    <property type="project" value="UniProtKB-KW"/>
</dbReference>
<keyword evidence="2" id="KW-0540">Nuclease</keyword>
<dbReference type="OrthoDB" id="9771229at2"/>
<proteinExistence type="inferred from homology"/>
<dbReference type="NCBIfam" id="TIGR00255">
    <property type="entry name" value="YicC/YloC family endoribonuclease"/>
    <property type="match status" value="1"/>
</dbReference>
<dbReference type="InterPro" id="IPR005229">
    <property type="entry name" value="YicC/YloC-like"/>
</dbReference>
<evidence type="ECO:0000259" key="6">
    <source>
        <dbReference type="Pfam" id="PF03755"/>
    </source>
</evidence>
<evidence type="ECO:0000259" key="7">
    <source>
        <dbReference type="Pfam" id="PF08340"/>
    </source>
</evidence>
<evidence type="ECO:0000256" key="2">
    <source>
        <dbReference type="ARBA" id="ARBA00022722"/>
    </source>
</evidence>
<evidence type="ECO:0000256" key="4">
    <source>
        <dbReference type="ARBA" id="ARBA00022801"/>
    </source>
</evidence>
<dbReference type="InterPro" id="IPR013551">
    <property type="entry name" value="YicC-like_C"/>
</dbReference>
<keyword evidence="3" id="KW-0255">Endonuclease</keyword>
<reference evidence="8 9" key="1">
    <citation type="submission" date="2018-10" db="EMBL/GenBank/DDBJ databases">
        <title>Draft genome of Cortibacter populi DSM10536.</title>
        <authorList>
            <person name="Bernier A.-M."/>
            <person name="Bernard K."/>
        </authorList>
    </citation>
    <scope>NUCLEOTIDE SEQUENCE [LARGE SCALE GENOMIC DNA]</scope>
    <source>
        <strain evidence="8 9">DSM 105136</strain>
    </source>
</reference>
<evidence type="ECO:0000256" key="3">
    <source>
        <dbReference type="ARBA" id="ARBA00022759"/>
    </source>
</evidence>
<dbReference type="EMBL" id="RDQO01000001">
    <property type="protein sequence ID" value="RMX08308.1"/>
    <property type="molecule type" value="Genomic_DNA"/>
</dbReference>
<evidence type="ECO:0000256" key="5">
    <source>
        <dbReference type="ARBA" id="ARBA00035648"/>
    </source>
</evidence>
<dbReference type="Pfam" id="PF03755">
    <property type="entry name" value="YicC-like_N"/>
    <property type="match status" value="1"/>
</dbReference>
<dbReference type="RefSeq" id="WP_122226431.1">
    <property type="nucleotide sequence ID" value="NZ_SGWR01000001.1"/>
</dbReference>
<organism evidence="8 9">
    <name type="scientific">Corticibacter populi</name>
    <dbReference type="NCBI Taxonomy" id="1550736"/>
    <lineage>
        <taxon>Bacteria</taxon>
        <taxon>Pseudomonadati</taxon>
        <taxon>Pseudomonadota</taxon>
        <taxon>Betaproteobacteria</taxon>
        <taxon>Burkholderiales</taxon>
        <taxon>Comamonadaceae</taxon>
        <taxon>Corticibacter</taxon>
    </lineage>
</organism>
<dbReference type="Pfam" id="PF08340">
    <property type="entry name" value="YicC-like_C"/>
    <property type="match status" value="1"/>
</dbReference>
<protein>
    <submittedName>
        <fullName evidence="8">YicC family protein</fullName>
    </submittedName>
</protein>
<evidence type="ECO:0000313" key="9">
    <source>
        <dbReference type="Proteomes" id="UP000278006"/>
    </source>
</evidence>
<dbReference type="InterPro" id="IPR013527">
    <property type="entry name" value="YicC-like_N"/>
</dbReference>
<dbReference type="Proteomes" id="UP000278006">
    <property type="component" value="Unassembled WGS sequence"/>
</dbReference>
<dbReference type="PANTHER" id="PTHR30636:SF3">
    <property type="entry name" value="UPF0701 PROTEIN YICC"/>
    <property type="match status" value="1"/>
</dbReference>
<comment type="caution">
    <text evidence="8">The sequence shown here is derived from an EMBL/GenBank/DDBJ whole genome shotgun (WGS) entry which is preliminary data.</text>
</comment>
<gene>
    <name evidence="8" type="ORF">D8I35_04190</name>
</gene>
<keyword evidence="9" id="KW-1185">Reference proteome</keyword>
<keyword evidence="4" id="KW-0378">Hydrolase</keyword>
<evidence type="ECO:0000256" key="1">
    <source>
        <dbReference type="ARBA" id="ARBA00001968"/>
    </source>
</evidence>
<feature type="domain" description="Endoribonuclease YicC-like C-terminal" evidence="7">
    <location>
        <begin position="173"/>
        <end position="295"/>
    </location>
</feature>
<dbReference type="PANTHER" id="PTHR30636">
    <property type="entry name" value="UPF0701 PROTEIN YICC"/>
    <property type="match status" value="1"/>
</dbReference>
<comment type="similarity">
    <text evidence="5">Belongs to the YicC/YloC family.</text>
</comment>
<feature type="domain" description="Endoribonuclease YicC-like N-terminal" evidence="6">
    <location>
        <begin position="1"/>
        <end position="151"/>
    </location>
</feature>
<sequence length="295" mass="33035">MTGFASVQLAASARPGQAGLGLELRSVNSRFLDLAFRLPEALRTHEPRLRRLLTDRLQRGKVELRGFLLQEQTQAVAVPDAALLQQLSHVQEQVLAWLPQARPFSVAEVLQLPRGHGEESAELSWDDALENLAQTLVQDLLTARRKEGERLVRLLQDKVSQLRALAEQARPLVPQLVEQQRQRFLERWQDALAQAGHAGASSDGIQERAIAEATAYALRIDIAEELGRLASHLDEIESLFKKGGAIGKRLDFLMQELHREANTLGSKSATLELSRISMDMKVLVEQMREQVQNIE</sequence>
<evidence type="ECO:0000313" key="8">
    <source>
        <dbReference type="EMBL" id="RMX08308.1"/>
    </source>
</evidence>
<name>A0A3M6QZB2_9BURK</name>
<dbReference type="GO" id="GO:0004521">
    <property type="term" value="F:RNA endonuclease activity"/>
    <property type="evidence" value="ECO:0007669"/>
    <property type="project" value="InterPro"/>
</dbReference>
<comment type="cofactor">
    <cofactor evidence="1">
        <name>a divalent metal cation</name>
        <dbReference type="ChEBI" id="CHEBI:60240"/>
    </cofactor>
</comment>
<accession>A0A3M6QZB2</accession>